<dbReference type="Pfam" id="PF13923">
    <property type="entry name" value="zf-C3HC4_2"/>
    <property type="match status" value="1"/>
</dbReference>
<dbReference type="SMART" id="SM00612">
    <property type="entry name" value="Kelch"/>
    <property type="match status" value="5"/>
</dbReference>
<evidence type="ECO:0000313" key="6">
    <source>
        <dbReference type="EMBL" id="CAB4039530.1"/>
    </source>
</evidence>
<keyword evidence="7" id="KW-1185">Reference proteome</keyword>
<evidence type="ECO:0000256" key="1">
    <source>
        <dbReference type="ARBA" id="ARBA00022441"/>
    </source>
</evidence>
<dbReference type="Pfam" id="PF01344">
    <property type="entry name" value="Kelch_1"/>
    <property type="match status" value="1"/>
</dbReference>
<evidence type="ECO:0000256" key="3">
    <source>
        <dbReference type="ARBA" id="ARBA00022737"/>
    </source>
</evidence>
<dbReference type="Pfam" id="PF24681">
    <property type="entry name" value="Kelch_KLHDC2_KLHL20_DRC7"/>
    <property type="match status" value="1"/>
</dbReference>
<keyword evidence="4" id="KW-0863">Zinc-finger</keyword>
<proteinExistence type="predicted"/>
<keyword evidence="5" id="KW-0862">Zinc</keyword>
<protein>
    <submittedName>
        <fullName evidence="6">E3 ubiquitin- ligase PDZRN3-like</fullName>
    </submittedName>
</protein>
<dbReference type="Proteomes" id="UP001152795">
    <property type="component" value="Unassembled WGS sequence"/>
</dbReference>
<keyword evidence="3" id="KW-0677">Repeat</keyword>
<dbReference type="Gene3D" id="2.120.10.80">
    <property type="entry name" value="Kelch-type beta propeller"/>
    <property type="match status" value="2"/>
</dbReference>
<dbReference type="SUPFAM" id="SSF57850">
    <property type="entry name" value="RING/U-box"/>
    <property type="match status" value="1"/>
</dbReference>
<evidence type="ECO:0000256" key="5">
    <source>
        <dbReference type="ARBA" id="ARBA00022833"/>
    </source>
</evidence>
<keyword evidence="2" id="KW-0479">Metal-binding</keyword>
<evidence type="ECO:0000256" key="4">
    <source>
        <dbReference type="ARBA" id="ARBA00022771"/>
    </source>
</evidence>
<evidence type="ECO:0000313" key="7">
    <source>
        <dbReference type="Proteomes" id="UP001152795"/>
    </source>
</evidence>
<dbReference type="InterPro" id="IPR015915">
    <property type="entry name" value="Kelch-typ_b-propeller"/>
</dbReference>
<dbReference type="SUPFAM" id="SSF49599">
    <property type="entry name" value="TRAF domain-like"/>
    <property type="match status" value="1"/>
</dbReference>
<gene>
    <name evidence="6" type="ORF">PACLA_8A055220</name>
</gene>
<sequence length="515" mass="58491">MARKDSFGGYEEERFKDKVDIKLQCSICLKVLKDPVQCPNEHYFCGSCIRINLRENAETCPMCQHHLTEEYLTKPPRILTDFLQNLMIRCDHENRGCPELVKLEFLDRHVNSCGYSPTPCTNAGCAVVMNRHEKERHEREQCQFRKIVCDECGEQVIWKSSRVHPCFMRKEMDDLARRLNVVQNNVRKVNDEIKQVKLTQEEMEYITKEATERSDWFTGKQKIFVCGGTDGKTRLNSIESYSWPENSWTLEPAMKKVRAAPSAFVHGREIYVSGGRNETKATDSTETLNVDEEHVEWTLSPVKMPLKCYSQKMVCHENSAILTGGLSDGDNVSDGIYEISLDPPYNSKLLTQIPEPRCYHGCEIVNNQVMVVGGNTSRNFKHATNTVYVHDLNNNECKTLPPLPFPIAEMATVSYKGNVILIGGVNEKGQSLNSVVLYNVKTGKIKMLPRLNHKRSLCAAVTTGNVIIVMGGYDYESKTCLNSVEYLDSSTNIWRELSPMTTKRSALTAVFKPIC</sequence>
<reference evidence="6" key="1">
    <citation type="submission" date="2020-04" db="EMBL/GenBank/DDBJ databases">
        <authorList>
            <person name="Alioto T."/>
            <person name="Alioto T."/>
            <person name="Gomez Garrido J."/>
        </authorList>
    </citation>
    <scope>NUCLEOTIDE SEQUENCE</scope>
    <source>
        <strain evidence="6">A484AB</strain>
    </source>
</reference>
<dbReference type="Gene3D" id="3.30.40.10">
    <property type="entry name" value="Zinc/RING finger domain, C3HC4 (zinc finger)"/>
    <property type="match status" value="2"/>
</dbReference>
<dbReference type="SMART" id="SM00184">
    <property type="entry name" value="RING"/>
    <property type="match status" value="1"/>
</dbReference>
<keyword evidence="1" id="KW-0880">Kelch repeat</keyword>
<evidence type="ECO:0000256" key="2">
    <source>
        <dbReference type="ARBA" id="ARBA00022723"/>
    </source>
</evidence>
<dbReference type="PANTHER" id="PTHR45632">
    <property type="entry name" value="LD33804P"/>
    <property type="match status" value="1"/>
</dbReference>
<dbReference type="InterPro" id="IPR013083">
    <property type="entry name" value="Znf_RING/FYVE/PHD"/>
</dbReference>
<dbReference type="PROSITE" id="PS50145">
    <property type="entry name" value="ZF_TRAF"/>
    <property type="match status" value="1"/>
</dbReference>
<dbReference type="EMBL" id="CACRXK020025513">
    <property type="protein sequence ID" value="CAB4039530.1"/>
    <property type="molecule type" value="Genomic_DNA"/>
</dbReference>
<dbReference type="PROSITE" id="PS50089">
    <property type="entry name" value="ZF_RING_2"/>
    <property type="match status" value="1"/>
</dbReference>
<dbReference type="PANTHER" id="PTHR45632:SF3">
    <property type="entry name" value="KELCH-LIKE PROTEIN 32"/>
    <property type="match status" value="1"/>
</dbReference>
<dbReference type="InterPro" id="IPR001841">
    <property type="entry name" value="Znf_RING"/>
</dbReference>
<organism evidence="6 7">
    <name type="scientific">Paramuricea clavata</name>
    <name type="common">Red gorgonian</name>
    <name type="synonym">Violescent sea-whip</name>
    <dbReference type="NCBI Taxonomy" id="317549"/>
    <lineage>
        <taxon>Eukaryota</taxon>
        <taxon>Metazoa</taxon>
        <taxon>Cnidaria</taxon>
        <taxon>Anthozoa</taxon>
        <taxon>Octocorallia</taxon>
        <taxon>Malacalcyonacea</taxon>
        <taxon>Plexauridae</taxon>
        <taxon>Paramuricea</taxon>
    </lineage>
</organism>
<keyword evidence="6" id="KW-0436">Ligase</keyword>
<name>A0A7D9LV47_PARCT</name>
<dbReference type="InterPro" id="IPR006652">
    <property type="entry name" value="Kelch_1"/>
</dbReference>
<dbReference type="GO" id="GO:0008270">
    <property type="term" value="F:zinc ion binding"/>
    <property type="evidence" value="ECO:0007669"/>
    <property type="project" value="UniProtKB-KW"/>
</dbReference>
<dbReference type="AlphaFoldDB" id="A0A7D9LV47"/>
<accession>A0A7D9LV47</accession>
<dbReference type="InterPro" id="IPR001293">
    <property type="entry name" value="Znf_TRAF"/>
</dbReference>
<comment type="caution">
    <text evidence="6">The sequence shown here is derived from an EMBL/GenBank/DDBJ whole genome shotgun (WGS) entry which is preliminary data.</text>
</comment>
<dbReference type="OrthoDB" id="45365at2759"/>
<dbReference type="SUPFAM" id="SSF117281">
    <property type="entry name" value="Kelch motif"/>
    <property type="match status" value="2"/>
</dbReference>
<dbReference type="GO" id="GO:0016874">
    <property type="term" value="F:ligase activity"/>
    <property type="evidence" value="ECO:0007669"/>
    <property type="project" value="UniProtKB-KW"/>
</dbReference>